<dbReference type="CDD" id="cd04041">
    <property type="entry name" value="C2A_fungal"/>
    <property type="match status" value="1"/>
</dbReference>
<feature type="region of interest" description="Disordered" evidence="11">
    <location>
        <begin position="1113"/>
        <end position="1185"/>
    </location>
</feature>
<feature type="compositionally biased region" description="Basic and acidic residues" evidence="11">
    <location>
        <begin position="52"/>
        <end position="61"/>
    </location>
</feature>
<evidence type="ECO:0000256" key="7">
    <source>
        <dbReference type="ARBA" id="ARBA00022989"/>
    </source>
</evidence>
<keyword evidence="3" id="KW-0597">Phosphoprotein</keyword>
<dbReference type="InterPro" id="IPR037765">
    <property type="entry name" value="C2B_Tricalbin"/>
</dbReference>
<dbReference type="PANTHER" id="PTHR47348">
    <property type="entry name" value="MEIOTICALLY UP-REGULATED GENE 190 PROTEIN"/>
    <property type="match status" value="1"/>
</dbReference>
<feature type="compositionally biased region" description="Polar residues" evidence="11">
    <location>
        <begin position="1119"/>
        <end position="1130"/>
    </location>
</feature>
<keyword evidence="7 12" id="KW-1133">Transmembrane helix</keyword>
<dbReference type="AlphaFoldDB" id="A0A163B5X1"/>
<dbReference type="GO" id="GO:0061817">
    <property type="term" value="P:endoplasmic reticulum-plasma membrane tethering"/>
    <property type="evidence" value="ECO:0007669"/>
    <property type="project" value="InterPro"/>
</dbReference>
<evidence type="ECO:0000256" key="5">
    <source>
        <dbReference type="ARBA" id="ARBA00022737"/>
    </source>
</evidence>
<feature type="region of interest" description="Disordered" evidence="11">
    <location>
        <begin position="1218"/>
        <end position="1240"/>
    </location>
</feature>
<dbReference type="InterPro" id="IPR035892">
    <property type="entry name" value="C2_domain_sf"/>
</dbReference>
<feature type="compositionally biased region" description="Polar residues" evidence="11">
    <location>
        <begin position="103"/>
        <end position="121"/>
    </location>
</feature>
<evidence type="ECO:0000256" key="6">
    <source>
        <dbReference type="ARBA" id="ARBA00022824"/>
    </source>
</evidence>
<dbReference type="Pfam" id="PF00168">
    <property type="entry name" value="C2"/>
    <property type="match status" value="2"/>
</dbReference>
<evidence type="ECO:0008006" key="17">
    <source>
        <dbReference type="Google" id="ProtNLM"/>
    </source>
</evidence>
<dbReference type="GO" id="GO:0008289">
    <property type="term" value="F:lipid binding"/>
    <property type="evidence" value="ECO:0007669"/>
    <property type="project" value="UniProtKB-KW"/>
</dbReference>
<keyword evidence="6" id="KW-0256">Endoplasmic reticulum</keyword>
<dbReference type="SUPFAM" id="SSF49562">
    <property type="entry name" value="C2 domain (Calcium/lipid-binding domain, CaLB)"/>
    <property type="match status" value="2"/>
</dbReference>
<feature type="domain" description="C2" evidence="13">
    <location>
        <begin position="772"/>
        <end position="908"/>
    </location>
</feature>
<feature type="compositionally biased region" description="Low complexity" evidence="11">
    <location>
        <begin position="1131"/>
        <end position="1140"/>
    </location>
</feature>
<keyword evidence="16" id="KW-1185">Reference proteome</keyword>
<dbReference type="Gene3D" id="2.60.40.150">
    <property type="entry name" value="C2 domain"/>
    <property type="match status" value="2"/>
</dbReference>
<feature type="compositionally biased region" description="Basic and acidic residues" evidence="11">
    <location>
        <begin position="29"/>
        <end position="45"/>
    </location>
</feature>
<dbReference type="PANTHER" id="PTHR47348:SF2">
    <property type="entry name" value="MEIOTICALLY UP-REGULATED 190 PROTEIN"/>
    <property type="match status" value="1"/>
</dbReference>
<protein>
    <recommendedName>
        <fullName evidence="17">Meiotically up-regulated gene 190 protein</fullName>
    </recommendedName>
</protein>
<evidence type="ECO:0000313" key="16">
    <source>
        <dbReference type="Proteomes" id="UP000076837"/>
    </source>
</evidence>
<dbReference type="CDD" id="cd04052">
    <property type="entry name" value="C2B_Tricalbin-like"/>
    <property type="match status" value="1"/>
</dbReference>
<feature type="region of interest" description="Disordered" evidence="11">
    <location>
        <begin position="170"/>
        <end position="193"/>
    </location>
</feature>
<feature type="transmembrane region" description="Helical" evidence="12">
    <location>
        <begin position="238"/>
        <end position="258"/>
    </location>
</feature>
<dbReference type="GO" id="GO:0005789">
    <property type="term" value="C:endoplasmic reticulum membrane"/>
    <property type="evidence" value="ECO:0007669"/>
    <property type="project" value="UniProtKB-SubCell"/>
</dbReference>
<evidence type="ECO:0000256" key="8">
    <source>
        <dbReference type="ARBA" id="ARBA00023055"/>
    </source>
</evidence>
<dbReference type="CDD" id="cd21676">
    <property type="entry name" value="SMP_Mug190"/>
    <property type="match status" value="1"/>
</dbReference>
<accession>A0A163B5X1</accession>
<dbReference type="EMBL" id="JYNV01000242">
    <property type="protein sequence ID" value="KZM21589.1"/>
    <property type="molecule type" value="Genomic_DNA"/>
</dbReference>
<evidence type="ECO:0000259" key="13">
    <source>
        <dbReference type="PROSITE" id="PS50004"/>
    </source>
</evidence>
<dbReference type="GO" id="GO:0006869">
    <property type="term" value="P:lipid transport"/>
    <property type="evidence" value="ECO:0007669"/>
    <property type="project" value="UniProtKB-KW"/>
</dbReference>
<feature type="compositionally biased region" description="Basic and acidic residues" evidence="11">
    <location>
        <begin position="402"/>
        <end position="414"/>
    </location>
</feature>
<sequence length="1240" mass="139617">MSGVEDIEGARRSHKSPYTGRNPIPTIKKYREEKQKRQDQYGHPEQDEDGQDERSARDRIGDAYNAFTNGAEAHTEGNQPYDAENKNLAREREEAPDHAGKTVTANNRQLPQDMDSQTSAEDTTEGIMTEQDPKKARKHMKKYSADGTEREVTDPITHLPVVIHDFTDKDLKGTAENDPPVGIEPKTRTGTDGIEKTDEMFEEEQHDAQNSHKAMQVLFPPPNFDNTRQEVTAVYKRAVEVGLGIIAVGLLGVRALFWFTRNSSGWVKQFFHLIELALSAGIAVGSILFMRQWTDNKIKDVWDIEVWQAERQQGRKLAKSETAESTQWLNSLVASIWPLINPDLFTSISDTLEDVMQASLPSMVRMVAVKDLGQGSEAIRILGIRWLPTGAAARSVNAEGKLKTAAEEKGDRTVADNGESENDEPQDSMEAEEGDFVNMEIAFAYRPATGHGIKSRANQAHLYLAFYLPGKILLPVWVDLSGIVGVVRIRLQLCPDPPFFSICTMSFLGQPKVNLSCVPLIKKGPNLMDVPLISSFVQSSMDAALAEYVAPKSLTLNLKDMMMGDDFKKDTVAQGILIVRIHHAFDFKEGDAGLGPLKKGSADPYVTVGWAKFGKPIWSTRVLQKNMEPYWGEECYVLVTPEELNVDERLRIQLWDSDRTSADDDLGRIELALKDIMKGQETNGKMQDREDGFKALKAGESMPGKLSWSLGYYSKTRITDSQLEQQDEDPDTNTIDQLKKESYAMAEDKLREASVDHAHEVDQQKKQDFQSRQDQLIIASPPAQDYPSGILSIQIHQITGLELETLNKKKSDKNSEASEEEEEGDELPSAYCNIIVNHKKVFKTRTKPKNSKPFFNAGCERFIRDVRNTEVHISVRDARVHEDDALLGIIYLPLEKVFNERCQVNSIYPLAGGVGYGRARVSLVFRSLQVQLPRELLGWEYGTLDIKSTVKAIEIPQNLQPLRMKVSTNLSRGKFHSRGRDGKVRQNDEGATMWRSRGDRHVRLPVKQRYASPLIVEFRQDATLRDHSPAFCILWLKDICDNQEQTIRLDVWKGDLKRAKNNMLDSYGEKVGQIEMTLTFWSGLSGYHEDYAKGDKDLLNVLEVLDVCNDQEYSDWDETNNSGPPNTQSNSSDDSSSSSDSDSDGEAQSTMEKITPNFLQKHKKTDSKLGDDGERGTVGQVKDYKQHHKELHRKHRGMMQWKGPRTVAWMKHTADRGKNKVKELVHHKERGGGGGIETEA</sequence>
<evidence type="ECO:0000256" key="2">
    <source>
        <dbReference type="ARBA" id="ARBA00022448"/>
    </source>
</evidence>
<evidence type="ECO:0000256" key="4">
    <source>
        <dbReference type="ARBA" id="ARBA00022692"/>
    </source>
</evidence>
<dbReference type="InterPro" id="IPR000008">
    <property type="entry name" value="C2_dom"/>
</dbReference>
<dbReference type="Proteomes" id="UP000076837">
    <property type="component" value="Unassembled WGS sequence"/>
</dbReference>
<keyword evidence="4 12" id="KW-0812">Transmembrane</keyword>
<evidence type="ECO:0000256" key="9">
    <source>
        <dbReference type="ARBA" id="ARBA00023121"/>
    </source>
</evidence>
<dbReference type="PROSITE" id="PS51847">
    <property type="entry name" value="SMP"/>
    <property type="match status" value="1"/>
</dbReference>
<proteinExistence type="predicted"/>
<feature type="region of interest" description="Disordered" evidence="11">
    <location>
        <begin position="1"/>
        <end position="137"/>
    </location>
</feature>
<name>A0A163B5X1_DIDRA</name>
<feature type="domain" description="SMP-LTD" evidence="14">
    <location>
        <begin position="322"/>
        <end position="559"/>
    </location>
</feature>
<evidence type="ECO:0000313" key="15">
    <source>
        <dbReference type="EMBL" id="KZM21589.1"/>
    </source>
</evidence>
<dbReference type="InterPro" id="IPR031468">
    <property type="entry name" value="SMP_LBD"/>
</dbReference>
<dbReference type="Pfam" id="PF25669">
    <property type="entry name" value="SMP_MUG190-like"/>
    <property type="match status" value="1"/>
</dbReference>
<gene>
    <name evidence="15" type="ORF">ST47_g7210</name>
</gene>
<dbReference type="InterPro" id="IPR057349">
    <property type="entry name" value="C2_Mug190_3rd"/>
</dbReference>
<dbReference type="InterPro" id="IPR037767">
    <property type="entry name" value="C2A_Mug190-like"/>
</dbReference>
<keyword evidence="10 12" id="KW-0472">Membrane</keyword>
<feature type="domain" description="C2" evidence="13">
    <location>
        <begin position="557"/>
        <end position="686"/>
    </location>
</feature>
<feature type="region of interest" description="Disordered" evidence="11">
    <location>
        <begin position="402"/>
        <end position="431"/>
    </location>
</feature>
<feature type="transmembrane region" description="Helical" evidence="12">
    <location>
        <begin position="270"/>
        <end position="290"/>
    </location>
</feature>
<keyword evidence="9" id="KW-0446">Lipid-binding</keyword>
<evidence type="ECO:0000259" key="14">
    <source>
        <dbReference type="PROSITE" id="PS51847"/>
    </source>
</evidence>
<keyword evidence="8" id="KW-0445">Lipid transport</keyword>
<feature type="compositionally biased region" description="Basic and acidic residues" evidence="11">
    <location>
        <begin position="83"/>
        <end position="100"/>
    </location>
</feature>
<feature type="compositionally biased region" description="Basic and acidic residues" evidence="11">
    <location>
        <begin position="1166"/>
        <end position="1175"/>
    </location>
</feature>
<reference evidence="15 16" key="1">
    <citation type="journal article" date="2016" name="Sci. Rep.">
        <title>Draft genome sequencing and secretome analysis of fungal phytopathogen Ascochyta rabiei provides insight into the necrotrophic effector repertoire.</title>
        <authorList>
            <person name="Verma S."/>
            <person name="Gazara R.K."/>
            <person name="Nizam S."/>
            <person name="Parween S."/>
            <person name="Chattopadhyay D."/>
            <person name="Verma P.K."/>
        </authorList>
    </citation>
    <scope>NUCLEOTIDE SEQUENCE [LARGE SCALE GENOMIC DNA]</scope>
    <source>
        <strain evidence="15 16">ArDII</strain>
    </source>
</reference>
<dbReference type="STRING" id="5454.A0A163B5X1"/>
<dbReference type="PROSITE" id="PS50004">
    <property type="entry name" value="C2"/>
    <property type="match status" value="2"/>
</dbReference>
<dbReference type="SMART" id="SM00239">
    <property type="entry name" value="C2"/>
    <property type="match status" value="2"/>
</dbReference>
<evidence type="ECO:0000256" key="11">
    <source>
        <dbReference type="SAM" id="MobiDB-lite"/>
    </source>
</evidence>
<evidence type="ECO:0000256" key="3">
    <source>
        <dbReference type="ARBA" id="ARBA00022553"/>
    </source>
</evidence>
<keyword evidence="2" id="KW-0813">Transport</keyword>
<evidence type="ECO:0000256" key="10">
    <source>
        <dbReference type="ARBA" id="ARBA00023136"/>
    </source>
</evidence>
<feature type="compositionally biased region" description="Acidic residues" evidence="11">
    <location>
        <begin position="418"/>
        <end position="431"/>
    </location>
</feature>
<comment type="caution">
    <text evidence="15">The sequence shown here is derived from an EMBL/GenBank/DDBJ whole genome shotgun (WGS) entry which is preliminary data.</text>
</comment>
<dbReference type="Pfam" id="PF25331">
    <property type="entry name" value="C2_Mug190_3rd"/>
    <property type="match status" value="1"/>
</dbReference>
<evidence type="ECO:0000256" key="12">
    <source>
        <dbReference type="SAM" id="Phobius"/>
    </source>
</evidence>
<organism evidence="15 16">
    <name type="scientific">Didymella rabiei</name>
    <name type="common">Chickpea ascochyta blight fungus</name>
    <name type="synonym">Mycosphaerella rabiei</name>
    <dbReference type="NCBI Taxonomy" id="5454"/>
    <lineage>
        <taxon>Eukaryota</taxon>
        <taxon>Fungi</taxon>
        <taxon>Dikarya</taxon>
        <taxon>Ascomycota</taxon>
        <taxon>Pezizomycotina</taxon>
        <taxon>Dothideomycetes</taxon>
        <taxon>Pleosporomycetidae</taxon>
        <taxon>Pleosporales</taxon>
        <taxon>Pleosporineae</taxon>
        <taxon>Didymellaceae</taxon>
        <taxon>Ascochyta</taxon>
    </lineage>
</organism>
<feature type="transmembrane region" description="Helical" evidence="12">
    <location>
        <begin position="464"/>
        <end position="487"/>
    </location>
</feature>
<keyword evidence="5" id="KW-0677">Repeat</keyword>
<evidence type="ECO:0000256" key="1">
    <source>
        <dbReference type="ARBA" id="ARBA00004586"/>
    </source>
</evidence>
<comment type="subcellular location">
    <subcellularLocation>
        <location evidence="1">Endoplasmic reticulum membrane</location>
    </subcellularLocation>
</comment>